<reference evidence="6 7" key="1">
    <citation type="submission" date="2024-04" db="EMBL/GenBank/DDBJ databases">
        <title>The reference genome of an endangered Asteraceae, Deinandra increscens subsp. villosa, native to the Central Coast of California.</title>
        <authorList>
            <person name="Guilliams M."/>
            <person name="Hasenstab-Lehman K."/>
            <person name="Meyer R."/>
            <person name="Mcevoy S."/>
        </authorList>
    </citation>
    <scope>NUCLEOTIDE SEQUENCE [LARGE SCALE GENOMIC DNA]</scope>
    <source>
        <tissue evidence="6">Leaf</tissue>
    </source>
</reference>
<dbReference type="Gene3D" id="1.20.5.1030">
    <property type="entry name" value="Preprotein translocase secy subunit"/>
    <property type="match status" value="1"/>
</dbReference>
<proteinExistence type="predicted"/>
<keyword evidence="4" id="KW-0472">Membrane</keyword>
<dbReference type="GO" id="GO:0009306">
    <property type="term" value="P:protein secretion"/>
    <property type="evidence" value="ECO:0007669"/>
    <property type="project" value="InterPro"/>
</dbReference>
<comment type="caution">
    <text evidence="6">The sequence shown here is derived from an EMBL/GenBank/DDBJ whole genome shotgun (WGS) entry which is preliminary data.</text>
</comment>
<evidence type="ECO:0008006" key="8">
    <source>
        <dbReference type="Google" id="ProtNLM"/>
    </source>
</evidence>
<evidence type="ECO:0000256" key="2">
    <source>
        <dbReference type="ARBA" id="ARBA00022692"/>
    </source>
</evidence>
<accession>A0AAP0CZX8</accession>
<evidence type="ECO:0000256" key="1">
    <source>
        <dbReference type="ARBA" id="ARBA00004370"/>
    </source>
</evidence>
<evidence type="ECO:0000256" key="4">
    <source>
        <dbReference type="ARBA" id="ARBA00023136"/>
    </source>
</evidence>
<dbReference type="NCBIfam" id="TIGR00964">
    <property type="entry name" value="secE_bact"/>
    <property type="match status" value="1"/>
</dbReference>
<evidence type="ECO:0000256" key="5">
    <source>
        <dbReference type="SAM" id="MobiDB-lite"/>
    </source>
</evidence>
<dbReference type="GO" id="GO:0009535">
    <property type="term" value="C:chloroplast thylakoid membrane"/>
    <property type="evidence" value="ECO:0007669"/>
    <property type="project" value="TreeGrafter"/>
</dbReference>
<keyword evidence="3" id="KW-1133">Transmembrane helix</keyword>
<evidence type="ECO:0000256" key="3">
    <source>
        <dbReference type="ARBA" id="ARBA00022989"/>
    </source>
</evidence>
<dbReference type="InterPro" id="IPR038379">
    <property type="entry name" value="SecE_sf"/>
</dbReference>
<keyword evidence="7" id="KW-1185">Reference proteome</keyword>
<dbReference type="PANTHER" id="PTHR37240">
    <property type="entry name" value="PREPROTEIN TRANSLOCASE SUBUNIT SECE1"/>
    <property type="match status" value="1"/>
</dbReference>
<name>A0AAP0CZX8_9ASTR</name>
<gene>
    <name evidence="6" type="ORF">SSX86_015361</name>
</gene>
<dbReference type="GO" id="GO:0008320">
    <property type="term" value="F:protein transmembrane transporter activity"/>
    <property type="evidence" value="ECO:0007669"/>
    <property type="project" value="InterPro"/>
</dbReference>
<dbReference type="AlphaFoldDB" id="A0AAP0CZX8"/>
<evidence type="ECO:0000313" key="6">
    <source>
        <dbReference type="EMBL" id="KAK9065959.1"/>
    </source>
</evidence>
<protein>
    <recommendedName>
        <fullName evidence="8">Preprotein translocase subunit SECE1</fullName>
    </recommendedName>
</protein>
<dbReference type="InterPro" id="IPR005807">
    <property type="entry name" value="SecE_bac"/>
</dbReference>
<dbReference type="InterPro" id="IPR055330">
    <property type="entry name" value="SECE1-like"/>
</dbReference>
<organism evidence="6 7">
    <name type="scientific">Deinandra increscens subsp. villosa</name>
    <dbReference type="NCBI Taxonomy" id="3103831"/>
    <lineage>
        <taxon>Eukaryota</taxon>
        <taxon>Viridiplantae</taxon>
        <taxon>Streptophyta</taxon>
        <taxon>Embryophyta</taxon>
        <taxon>Tracheophyta</taxon>
        <taxon>Spermatophyta</taxon>
        <taxon>Magnoliopsida</taxon>
        <taxon>eudicotyledons</taxon>
        <taxon>Gunneridae</taxon>
        <taxon>Pentapetalae</taxon>
        <taxon>asterids</taxon>
        <taxon>campanulids</taxon>
        <taxon>Asterales</taxon>
        <taxon>Asteraceae</taxon>
        <taxon>Asteroideae</taxon>
        <taxon>Heliantheae alliance</taxon>
        <taxon>Madieae</taxon>
        <taxon>Madiinae</taxon>
        <taxon>Deinandra</taxon>
    </lineage>
</organism>
<feature type="region of interest" description="Disordered" evidence="5">
    <location>
        <begin position="55"/>
        <end position="79"/>
    </location>
</feature>
<dbReference type="EMBL" id="JBCNJP010000016">
    <property type="protein sequence ID" value="KAK9065959.1"/>
    <property type="molecule type" value="Genomic_DNA"/>
</dbReference>
<sequence length="164" mass="17763">MAFCLSQSPIPPASSARNPITSPKLPSPFKSTLNPIQNLRSKNHHHRHRFAVVRHAAAEDQQKPPTPEPEPPSDSELSELGTEIKNAMMERDAAKKDEKMNIFNGVAEEIGKIEWPAFNKVVGTTGVVLGVIAGSSVVLLTVNAVLAEISDRVFAGRGVQDFFG</sequence>
<keyword evidence="2" id="KW-0812">Transmembrane</keyword>
<dbReference type="PANTHER" id="PTHR37240:SF1">
    <property type="entry name" value="PREPROTEIN TRANSLOCASE SUBUNIT SECE1"/>
    <property type="match status" value="1"/>
</dbReference>
<evidence type="ECO:0000313" key="7">
    <source>
        <dbReference type="Proteomes" id="UP001408789"/>
    </source>
</evidence>
<dbReference type="Proteomes" id="UP001408789">
    <property type="component" value="Unassembled WGS sequence"/>
</dbReference>
<comment type="subcellular location">
    <subcellularLocation>
        <location evidence="1">Membrane</location>
    </subcellularLocation>
</comment>
<feature type="region of interest" description="Disordered" evidence="5">
    <location>
        <begin position="1"/>
        <end position="35"/>
    </location>
</feature>